<organism evidence="1 2">
    <name type="scientific">Bacillus thuringiensis T01-328</name>
    <dbReference type="NCBI Taxonomy" id="1324966"/>
    <lineage>
        <taxon>Bacteria</taxon>
        <taxon>Bacillati</taxon>
        <taxon>Bacillota</taxon>
        <taxon>Bacilli</taxon>
        <taxon>Bacillales</taxon>
        <taxon>Bacillaceae</taxon>
        <taxon>Bacillus</taxon>
        <taxon>Bacillus cereus group</taxon>
    </lineage>
</organism>
<dbReference type="Proteomes" id="UP000013487">
    <property type="component" value="Unassembled WGS sequence"/>
</dbReference>
<evidence type="ECO:0000313" key="2">
    <source>
        <dbReference type="Proteomes" id="UP000013487"/>
    </source>
</evidence>
<reference evidence="1 2" key="1">
    <citation type="journal article" date="2013" name="Genome Announc.">
        <title>Draft Genome Sequence of Bacillus thuringiensis var. thuringiensis Strain T01-328, a Brazilian Isolate That Produces a Soluble Pesticide Protein, Cry1Ia.</title>
        <authorList>
            <person name="Varani A.M."/>
            <person name="Lemos M.V."/>
            <person name="Fernandes C.C."/>
            <person name="Lemos E.G."/>
            <person name="Alves E.C."/>
            <person name="Desiderio J.A."/>
        </authorList>
    </citation>
    <scope>NUCLEOTIDE SEQUENCE [LARGE SCALE GENOMIC DNA]</scope>
    <source>
        <strain evidence="1 2">T01-328</strain>
    </source>
</reference>
<dbReference type="EMBL" id="ARXZ02000030">
    <property type="protein sequence ID" value="ERH97534.1"/>
    <property type="molecule type" value="Genomic_DNA"/>
</dbReference>
<proteinExistence type="predicted"/>
<sequence length="119" mass="14182">MNKEQVTVEEVLEGIEQEVIDIVKTGKQRVDIISFLLDKKEIKGWANRCKFEEFVQLIEFVDVIMFERKIAQRGQSYQHLVEQTDSKEHLETIKKAKEKWMEKEGLEEEFVDSLVYKFL</sequence>
<accession>A0AAN4KME8</accession>
<comment type="caution">
    <text evidence="1">The sequence shown here is derived from an EMBL/GenBank/DDBJ whole genome shotgun (WGS) entry which is preliminary data.</text>
</comment>
<name>A0AAN4KME8_BACTU</name>
<gene>
    <name evidence="1" type="ORF">BTCBT_006379</name>
</gene>
<protein>
    <submittedName>
        <fullName evidence="1">Uncharacterized protein</fullName>
    </submittedName>
</protein>
<dbReference type="RefSeq" id="WP_021036218.1">
    <property type="nucleotide sequence ID" value="NZ_ARXZ02000030.1"/>
</dbReference>
<dbReference type="AlphaFoldDB" id="A0AAN4KME8"/>
<evidence type="ECO:0000313" key="1">
    <source>
        <dbReference type="EMBL" id="ERH97534.1"/>
    </source>
</evidence>